<dbReference type="PANTHER" id="PTHR34580">
    <property type="match status" value="1"/>
</dbReference>
<dbReference type="KEGG" id="knv:Pan216_12940"/>
<dbReference type="Gene3D" id="1.10.10.10">
    <property type="entry name" value="Winged helix-like DNA-binding domain superfamily/Winged helix DNA-binding domain"/>
    <property type="match status" value="1"/>
</dbReference>
<evidence type="ECO:0000259" key="1">
    <source>
        <dbReference type="Pfam" id="PF08279"/>
    </source>
</evidence>
<dbReference type="PROSITE" id="PS52050">
    <property type="entry name" value="WYL"/>
    <property type="match status" value="1"/>
</dbReference>
<gene>
    <name evidence="4" type="ORF">Pan216_12940</name>
</gene>
<accession>A0A518B0E0</accession>
<organism evidence="4 5">
    <name type="scientific">Kolteria novifilia</name>
    <dbReference type="NCBI Taxonomy" id="2527975"/>
    <lineage>
        <taxon>Bacteria</taxon>
        <taxon>Pseudomonadati</taxon>
        <taxon>Planctomycetota</taxon>
        <taxon>Planctomycetia</taxon>
        <taxon>Kolteriales</taxon>
        <taxon>Kolteriaceae</taxon>
        <taxon>Kolteria</taxon>
    </lineage>
</organism>
<dbReference type="InterPro" id="IPR036388">
    <property type="entry name" value="WH-like_DNA-bd_sf"/>
</dbReference>
<reference evidence="4 5" key="1">
    <citation type="submission" date="2019-02" db="EMBL/GenBank/DDBJ databases">
        <title>Deep-cultivation of Planctomycetes and their phenomic and genomic characterization uncovers novel biology.</title>
        <authorList>
            <person name="Wiegand S."/>
            <person name="Jogler M."/>
            <person name="Boedeker C."/>
            <person name="Pinto D."/>
            <person name="Vollmers J."/>
            <person name="Rivas-Marin E."/>
            <person name="Kohn T."/>
            <person name="Peeters S.H."/>
            <person name="Heuer A."/>
            <person name="Rast P."/>
            <person name="Oberbeckmann S."/>
            <person name="Bunk B."/>
            <person name="Jeske O."/>
            <person name="Meyerdierks A."/>
            <person name="Storesund J.E."/>
            <person name="Kallscheuer N."/>
            <person name="Luecker S."/>
            <person name="Lage O.M."/>
            <person name="Pohl T."/>
            <person name="Merkel B.J."/>
            <person name="Hornburger P."/>
            <person name="Mueller R.-W."/>
            <person name="Bruemmer F."/>
            <person name="Labrenz M."/>
            <person name="Spormann A.M."/>
            <person name="Op den Camp H."/>
            <person name="Overmann J."/>
            <person name="Amann R."/>
            <person name="Jetten M.S.M."/>
            <person name="Mascher T."/>
            <person name="Medema M.H."/>
            <person name="Devos D.P."/>
            <person name="Kaster A.-K."/>
            <person name="Ovreas L."/>
            <person name="Rohde M."/>
            <person name="Galperin M.Y."/>
            <person name="Jogler C."/>
        </authorList>
    </citation>
    <scope>NUCLEOTIDE SEQUENCE [LARGE SCALE GENOMIC DNA]</scope>
    <source>
        <strain evidence="4 5">Pan216</strain>
    </source>
</reference>
<dbReference type="Pfam" id="PF25583">
    <property type="entry name" value="WCX"/>
    <property type="match status" value="1"/>
</dbReference>
<dbReference type="RefSeq" id="WP_419193323.1">
    <property type="nucleotide sequence ID" value="NZ_CP036279.1"/>
</dbReference>
<dbReference type="PIRSF" id="PIRSF016838">
    <property type="entry name" value="PafC"/>
    <property type="match status" value="1"/>
</dbReference>
<dbReference type="SUPFAM" id="SSF46785">
    <property type="entry name" value="Winged helix' DNA-binding domain"/>
    <property type="match status" value="1"/>
</dbReference>
<dbReference type="EMBL" id="CP036279">
    <property type="protein sequence ID" value="QDU60453.1"/>
    <property type="molecule type" value="Genomic_DNA"/>
</dbReference>
<name>A0A518B0E0_9BACT</name>
<dbReference type="InterPro" id="IPR013196">
    <property type="entry name" value="HTH_11"/>
</dbReference>
<dbReference type="InterPro" id="IPR057727">
    <property type="entry name" value="WCX_dom"/>
</dbReference>
<dbReference type="InterPro" id="IPR026881">
    <property type="entry name" value="WYL_dom"/>
</dbReference>
<dbReference type="Proteomes" id="UP000317093">
    <property type="component" value="Chromosome"/>
</dbReference>
<evidence type="ECO:0000313" key="5">
    <source>
        <dbReference type="Proteomes" id="UP000317093"/>
    </source>
</evidence>
<dbReference type="InterPro" id="IPR028349">
    <property type="entry name" value="PafC-like"/>
</dbReference>
<proteinExistence type="predicted"/>
<dbReference type="InterPro" id="IPR036390">
    <property type="entry name" value="WH_DNA-bd_sf"/>
</dbReference>
<evidence type="ECO:0000259" key="3">
    <source>
        <dbReference type="Pfam" id="PF25583"/>
    </source>
</evidence>
<dbReference type="AlphaFoldDB" id="A0A518B0E0"/>
<dbReference type="Pfam" id="PF08279">
    <property type="entry name" value="HTH_11"/>
    <property type="match status" value="1"/>
</dbReference>
<sequence>MGRNEQLIRQWNLLRTLSARRFGATIRELAQEFETSEKTISRDLAVLRQVGVPITETSGDYNRKTYRIDSSWGETELTFPYDEALALYLARHTLQPIAGTYFWSSLQRAFQKIRSTLREDALEYILKMAETFYHRIPGASDYKGKGELLDELYRAIEEHRQTIAVYHSASSTEPVEYELYPYGVAYHRGSLYLIAFSLKHDEIRHFKVDRFHDVEVGGATFEFPKDFDLTAHCDRCFGIYQGDKEWTVRIKFSSSVARYVRESKFHPSQQLELQKDGGLIATFTVGALDEILRWVMSFGTAAEVLEPPELITKTVSELRATLDRYETENALS</sequence>
<evidence type="ECO:0000259" key="2">
    <source>
        <dbReference type="Pfam" id="PF13280"/>
    </source>
</evidence>
<dbReference type="PANTHER" id="PTHR34580:SF1">
    <property type="entry name" value="PROTEIN PAFC"/>
    <property type="match status" value="1"/>
</dbReference>
<evidence type="ECO:0000313" key="4">
    <source>
        <dbReference type="EMBL" id="QDU60453.1"/>
    </source>
</evidence>
<dbReference type="InterPro" id="IPR051534">
    <property type="entry name" value="CBASS_pafABC_assoc_protein"/>
</dbReference>
<feature type="domain" description="WCX" evidence="3">
    <location>
        <begin position="246"/>
        <end position="322"/>
    </location>
</feature>
<dbReference type="Pfam" id="PF13280">
    <property type="entry name" value="WYL"/>
    <property type="match status" value="1"/>
</dbReference>
<feature type="domain" description="Helix-turn-helix type 11" evidence="1">
    <location>
        <begin position="10"/>
        <end position="59"/>
    </location>
</feature>
<keyword evidence="5" id="KW-1185">Reference proteome</keyword>
<feature type="domain" description="WYL" evidence="2">
    <location>
        <begin position="147"/>
        <end position="216"/>
    </location>
</feature>
<protein>
    <submittedName>
        <fullName evidence="4">HTH domain protein</fullName>
    </submittedName>
</protein>